<evidence type="ECO:0000313" key="3">
    <source>
        <dbReference type="Proteomes" id="UP001362999"/>
    </source>
</evidence>
<keyword evidence="3" id="KW-1185">Reference proteome</keyword>
<keyword evidence="1" id="KW-0812">Transmembrane</keyword>
<accession>A0AAW0CLY3</accession>
<dbReference type="AlphaFoldDB" id="A0AAW0CLY3"/>
<reference evidence="2 3" key="1">
    <citation type="journal article" date="2024" name="J Genomics">
        <title>Draft genome sequencing and assembly of Favolaschia claudopus CIRM-BRFM 2984 isolated from oak limbs.</title>
        <authorList>
            <person name="Navarro D."/>
            <person name="Drula E."/>
            <person name="Chaduli D."/>
            <person name="Cazenave R."/>
            <person name="Ahrendt S."/>
            <person name="Wang J."/>
            <person name="Lipzen A."/>
            <person name="Daum C."/>
            <person name="Barry K."/>
            <person name="Grigoriev I.V."/>
            <person name="Favel A."/>
            <person name="Rosso M.N."/>
            <person name="Martin F."/>
        </authorList>
    </citation>
    <scope>NUCLEOTIDE SEQUENCE [LARGE SCALE GENOMIC DNA]</scope>
    <source>
        <strain evidence="2 3">CIRM-BRFM 2984</strain>
    </source>
</reference>
<evidence type="ECO:0000313" key="2">
    <source>
        <dbReference type="EMBL" id="KAK7039802.1"/>
    </source>
</evidence>
<organism evidence="2 3">
    <name type="scientific">Favolaschia claudopus</name>
    <dbReference type="NCBI Taxonomy" id="2862362"/>
    <lineage>
        <taxon>Eukaryota</taxon>
        <taxon>Fungi</taxon>
        <taxon>Dikarya</taxon>
        <taxon>Basidiomycota</taxon>
        <taxon>Agaricomycotina</taxon>
        <taxon>Agaricomycetes</taxon>
        <taxon>Agaricomycetidae</taxon>
        <taxon>Agaricales</taxon>
        <taxon>Marasmiineae</taxon>
        <taxon>Mycenaceae</taxon>
        <taxon>Favolaschia</taxon>
    </lineage>
</organism>
<dbReference type="Gene3D" id="3.40.50.11350">
    <property type="match status" value="1"/>
</dbReference>
<protein>
    <submittedName>
        <fullName evidence="2">SH3 and PX-domain-containing 3</fullName>
    </submittedName>
</protein>
<evidence type="ECO:0000256" key="1">
    <source>
        <dbReference type="SAM" id="Phobius"/>
    </source>
</evidence>
<dbReference type="EMBL" id="JAWWNJ010000016">
    <property type="protein sequence ID" value="KAK7039802.1"/>
    <property type="molecule type" value="Genomic_DNA"/>
</dbReference>
<dbReference type="CDD" id="cd11296">
    <property type="entry name" value="O-FucT_like"/>
    <property type="match status" value="1"/>
</dbReference>
<dbReference type="Proteomes" id="UP001362999">
    <property type="component" value="Unassembled WGS sequence"/>
</dbReference>
<sequence>MPTVSFPQLSQKWNRPRFQSQVIRIGLCVALVLGGIWFLLPRWRVGYSEAIQRGDIHILEDPLADGLGHPSFREVKLYEGSLPQHHSSGKWSVRPRYLFFPWASWGSGWNNIFQEQLMNTHLAYLSQRAYVFPQYIPRDHPPFPDTLENGTRHMLHIPMNAFVSGPTSGGPLSADSSDSLAGRAVPEEWWNIACPREQVVVVDLHQTMSELGIDSSKDDGGKILERWAAKLSEISAPCVSIEGGSVFDYILFGYRILSAWPSYGNSPTLKYFTWSPLVTAALFRNFHVLSSSPPPEYLLPKDTAPYRFTSFNPLRASEPPISGLLGIHVRRGDYEYHCPFLADIGAEYNAWSSFGTPGISQRPEFENFSRPAWPALLDYLDVPENISGRDARFNHCLPTAEAVVARVGRVREEAKAAGIASDLRRIYVATNAEQGWIENLTTLLKAEGWEVSTSFEMDLTLEERAVGQAVDMGILTAAEVFIGVGVSVTFLDDISVLNVVWMRQFSSLTSNVVQIRLAGGKDPRTIRFW</sequence>
<comment type="caution">
    <text evidence="2">The sequence shown here is derived from an EMBL/GenBank/DDBJ whole genome shotgun (WGS) entry which is preliminary data.</text>
</comment>
<name>A0AAW0CLY3_9AGAR</name>
<feature type="transmembrane region" description="Helical" evidence="1">
    <location>
        <begin position="21"/>
        <end position="40"/>
    </location>
</feature>
<proteinExistence type="predicted"/>
<keyword evidence="1" id="KW-1133">Transmembrane helix</keyword>
<keyword evidence="1" id="KW-0472">Membrane</keyword>
<gene>
    <name evidence="2" type="ORF">R3P38DRAFT_3181631</name>
</gene>